<evidence type="ECO:0000256" key="1">
    <source>
        <dbReference type="SAM" id="Phobius"/>
    </source>
</evidence>
<keyword evidence="1" id="KW-0812">Transmembrane</keyword>
<accession>A0ABT6HFM9</accession>
<feature type="transmembrane region" description="Helical" evidence="1">
    <location>
        <begin position="288"/>
        <end position="307"/>
    </location>
</feature>
<dbReference type="EMBL" id="JARWBG010000002">
    <property type="protein sequence ID" value="MDH2387570.1"/>
    <property type="molecule type" value="Genomic_DNA"/>
</dbReference>
<evidence type="ECO:0000313" key="3">
    <source>
        <dbReference type="Proteomes" id="UP001223144"/>
    </source>
</evidence>
<feature type="transmembrane region" description="Helical" evidence="1">
    <location>
        <begin position="92"/>
        <end position="112"/>
    </location>
</feature>
<feature type="transmembrane region" description="Helical" evidence="1">
    <location>
        <begin position="313"/>
        <end position="332"/>
    </location>
</feature>
<feature type="transmembrane region" description="Helical" evidence="1">
    <location>
        <begin position="152"/>
        <end position="174"/>
    </location>
</feature>
<name>A0ABT6HFM9_9ACTN</name>
<feature type="transmembrane region" description="Helical" evidence="1">
    <location>
        <begin position="124"/>
        <end position="145"/>
    </location>
</feature>
<feature type="transmembrane region" description="Helical" evidence="1">
    <location>
        <begin position="186"/>
        <end position="206"/>
    </location>
</feature>
<protein>
    <recommendedName>
        <fullName evidence="4">Integral membrane protein</fullName>
    </recommendedName>
</protein>
<dbReference type="Proteomes" id="UP001223144">
    <property type="component" value="Unassembled WGS sequence"/>
</dbReference>
<organism evidence="2 3">
    <name type="scientific">Streptomyces chengmaiensis</name>
    <dbReference type="NCBI Taxonomy" id="3040919"/>
    <lineage>
        <taxon>Bacteria</taxon>
        <taxon>Bacillati</taxon>
        <taxon>Actinomycetota</taxon>
        <taxon>Actinomycetes</taxon>
        <taxon>Kitasatosporales</taxon>
        <taxon>Streptomycetaceae</taxon>
        <taxon>Streptomyces</taxon>
    </lineage>
</organism>
<sequence length="341" mass="36757">MTTQEKLNWPRDEDETWAAAVELRLALAPHSPEGLAGRVLAEAYEAVTETGRSARELFGEPEAYARAAADEHVTEEARARTDSRGMTPGERFTAALVAVGGTGIAISVMRWIREGLWVTPSWSSVAAFAGIAVGALLFCAGIGAWSAGRIKGAGGFGAAAGAALGNGIAAAVYLPDDELLRMPVPVLAAAGALFTAAAAGIPNAVLDRWFTPSLPHGDDERWLSRLESLLRTRHAMRAAEAHSHVQEARLHLATSGESAADAFDDVEVYALRLAEGPRREARLERRKLYGVTLLAAVILVVLVDKLADPEPTSFWFWLYVVTAVYWVGHTAARWRQALRRR</sequence>
<keyword evidence="1" id="KW-0472">Membrane</keyword>
<proteinExistence type="predicted"/>
<evidence type="ECO:0008006" key="4">
    <source>
        <dbReference type="Google" id="ProtNLM"/>
    </source>
</evidence>
<gene>
    <name evidence="2" type="ORF">QCN29_01950</name>
</gene>
<reference evidence="2 3" key="1">
    <citation type="submission" date="2023-04" db="EMBL/GenBank/DDBJ databases">
        <title>Streptomyces chengmaiensis sp. nov. isolated from the stem of mangrove plant in Hainan.</title>
        <authorList>
            <person name="Huang X."/>
            <person name="Zhou S."/>
            <person name="Chu X."/>
            <person name="Xie Y."/>
            <person name="Lin Y."/>
        </authorList>
    </citation>
    <scope>NUCLEOTIDE SEQUENCE [LARGE SCALE GENOMIC DNA]</scope>
    <source>
        <strain evidence="2 3">HNM0663</strain>
    </source>
</reference>
<keyword evidence="1" id="KW-1133">Transmembrane helix</keyword>
<dbReference type="RefSeq" id="WP_279925720.1">
    <property type="nucleotide sequence ID" value="NZ_JARWBG010000002.1"/>
</dbReference>
<comment type="caution">
    <text evidence="2">The sequence shown here is derived from an EMBL/GenBank/DDBJ whole genome shotgun (WGS) entry which is preliminary data.</text>
</comment>
<keyword evidence="3" id="KW-1185">Reference proteome</keyword>
<evidence type="ECO:0000313" key="2">
    <source>
        <dbReference type="EMBL" id="MDH2387570.1"/>
    </source>
</evidence>